<dbReference type="Gene3D" id="3.40.710.10">
    <property type="entry name" value="DD-peptidase/beta-lactamase superfamily"/>
    <property type="match status" value="1"/>
</dbReference>
<evidence type="ECO:0000256" key="2">
    <source>
        <dbReference type="ARBA" id="ARBA00023136"/>
    </source>
</evidence>
<dbReference type="Pfam" id="PF00905">
    <property type="entry name" value="Transpeptidase"/>
    <property type="match status" value="1"/>
</dbReference>
<feature type="non-terminal residue" evidence="4">
    <location>
        <position position="1"/>
    </location>
</feature>
<dbReference type="InterPro" id="IPR012338">
    <property type="entry name" value="Beta-lactam/transpept-like"/>
</dbReference>
<name>A0A060CA00_9HYPH</name>
<dbReference type="PANTHER" id="PTHR30627">
    <property type="entry name" value="PEPTIDOGLYCAN D,D-TRANSPEPTIDASE"/>
    <property type="match status" value="1"/>
</dbReference>
<dbReference type="EMBL" id="KF122554">
    <property type="protein sequence ID" value="AIA89850.1"/>
    <property type="molecule type" value="Genomic_DNA"/>
</dbReference>
<evidence type="ECO:0000256" key="1">
    <source>
        <dbReference type="ARBA" id="ARBA00004370"/>
    </source>
</evidence>
<feature type="domain" description="Penicillin-binding protein transpeptidase" evidence="3">
    <location>
        <begin position="2"/>
        <end position="114"/>
    </location>
</feature>
<feature type="non-terminal residue" evidence="4">
    <location>
        <position position="154"/>
    </location>
</feature>
<dbReference type="GO" id="GO:0071555">
    <property type="term" value="P:cell wall organization"/>
    <property type="evidence" value="ECO:0007669"/>
    <property type="project" value="TreeGrafter"/>
</dbReference>
<organism evidence="4">
    <name type="scientific">uncultured Rhizobium sp</name>
    <dbReference type="NCBI Taxonomy" id="155567"/>
    <lineage>
        <taxon>Bacteria</taxon>
        <taxon>Pseudomonadati</taxon>
        <taxon>Pseudomonadota</taxon>
        <taxon>Alphaproteobacteria</taxon>
        <taxon>Hyphomicrobiales</taxon>
        <taxon>Rhizobiaceae</taxon>
        <taxon>Rhizobium/Agrobacterium group</taxon>
        <taxon>Rhizobium</taxon>
        <taxon>environmental samples</taxon>
    </lineage>
</organism>
<dbReference type="PANTHER" id="PTHR30627:SF1">
    <property type="entry name" value="PEPTIDOGLYCAN D,D-TRANSPEPTIDASE FTSI"/>
    <property type="match status" value="1"/>
</dbReference>
<dbReference type="SUPFAM" id="SSF56601">
    <property type="entry name" value="beta-lactamase/transpeptidase-like"/>
    <property type="match status" value="1"/>
</dbReference>
<dbReference type="AlphaFoldDB" id="A0A060CA00"/>
<reference evidence="4" key="1">
    <citation type="journal article" date="2013" name="Environ. Microbiol.">
        <title>Seasonally variable intestinal metagenomes of the red palm weevil (Rhynchophorus ferrugineus).</title>
        <authorList>
            <person name="Jia S."/>
            <person name="Zhang X."/>
            <person name="Zhang G."/>
            <person name="Yin A."/>
            <person name="Zhang S."/>
            <person name="Li F."/>
            <person name="Wang L."/>
            <person name="Zhao D."/>
            <person name="Yun Q."/>
            <person name="Tala"/>
            <person name="Wang J."/>
            <person name="Sun G."/>
            <person name="Baabdullah M."/>
            <person name="Yu X."/>
            <person name="Hu S."/>
            <person name="Al-Mssallem I.S."/>
            <person name="Yu J."/>
        </authorList>
    </citation>
    <scope>NUCLEOTIDE SEQUENCE</scope>
</reference>
<comment type="subcellular location">
    <subcellularLocation>
        <location evidence="1">Membrane</location>
    </subcellularLocation>
</comment>
<dbReference type="GO" id="GO:0008658">
    <property type="term" value="F:penicillin binding"/>
    <property type="evidence" value="ECO:0007669"/>
    <property type="project" value="InterPro"/>
</dbReference>
<sequence length="154" mass="17029">AFGLMDSTGIDLPGEGSNDFWDFNSFGITELATASFGQRFTVTPISLITAINAVVNGGYLYTPHVVQSITDSDGNAVYTASTEAVRQVISEQTSETCDEILEGVVNSYTGKNAYRAVTESPERPERPRRWWTMSISSPLWVPLRRTTRRLSSLR</sequence>
<accession>A0A060CA00</accession>
<evidence type="ECO:0000259" key="3">
    <source>
        <dbReference type="Pfam" id="PF00905"/>
    </source>
</evidence>
<dbReference type="InterPro" id="IPR050515">
    <property type="entry name" value="Beta-lactam/transpept"/>
</dbReference>
<dbReference type="InterPro" id="IPR001460">
    <property type="entry name" value="PCN-bd_Tpept"/>
</dbReference>
<proteinExistence type="predicted"/>
<evidence type="ECO:0000313" key="4">
    <source>
        <dbReference type="EMBL" id="AIA89850.1"/>
    </source>
</evidence>
<protein>
    <submittedName>
        <fullName evidence="4">Transpeptidase</fullName>
    </submittedName>
</protein>
<dbReference type="GO" id="GO:0005886">
    <property type="term" value="C:plasma membrane"/>
    <property type="evidence" value="ECO:0007669"/>
    <property type="project" value="TreeGrafter"/>
</dbReference>
<keyword evidence="2" id="KW-0472">Membrane</keyword>